<dbReference type="Proteomes" id="UP000580830">
    <property type="component" value="Unassembled WGS sequence"/>
</dbReference>
<evidence type="ECO:0000256" key="1">
    <source>
        <dbReference type="SAM" id="SignalP"/>
    </source>
</evidence>
<feature type="signal peptide" evidence="1">
    <location>
        <begin position="1"/>
        <end position="25"/>
    </location>
</feature>
<dbReference type="AlphaFoldDB" id="A0A832QXC0"/>
<keyword evidence="1" id="KW-0732">Signal</keyword>
<sequence>MRAALSRPLALIGFLALPGCAAAVADPVPPVSPAAAGAPIVIHDNRGGNVLRMMARRAQLERSGRKVRITGVCRSACTMLVTLPNACLHPEASVGFHAPRLPGTTIIPPLVDEMMAAHYRNGIRERWFAEWRHSLDIHSISAREYVRLDPQTRLCAG</sequence>
<evidence type="ECO:0000313" key="2">
    <source>
        <dbReference type="EMBL" id="HHW33795.1"/>
    </source>
</evidence>
<evidence type="ECO:0008006" key="4">
    <source>
        <dbReference type="Google" id="ProtNLM"/>
    </source>
</evidence>
<comment type="caution">
    <text evidence="2">The sequence shown here is derived from an EMBL/GenBank/DDBJ whole genome shotgun (WGS) entry which is preliminary data.</text>
</comment>
<protein>
    <recommendedName>
        <fullName evidence="4">Lipoprotein</fullName>
    </recommendedName>
</protein>
<organism evidence="2 3">
    <name type="scientific">Paracoccus solventivorans</name>
    <dbReference type="NCBI Taxonomy" id="53463"/>
    <lineage>
        <taxon>Bacteria</taxon>
        <taxon>Pseudomonadati</taxon>
        <taxon>Pseudomonadota</taxon>
        <taxon>Alphaproteobacteria</taxon>
        <taxon>Rhodobacterales</taxon>
        <taxon>Paracoccaceae</taxon>
        <taxon>Paracoccus</taxon>
    </lineage>
</organism>
<dbReference type="EMBL" id="DULP01000096">
    <property type="protein sequence ID" value="HHW33795.1"/>
    <property type="molecule type" value="Genomic_DNA"/>
</dbReference>
<reference evidence="2 3" key="1">
    <citation type="journal article" date="2020" name="Biotechnol. Biofuels">
        <title>New insights from the biogas microbiome by comprehensive genome-resolved metagenomics of nearly 1600 species originating from multiple anaerobic digesters.</title>
        <authorList>
            <person name="Campanaro S."/>
            <person name="Treu L."/>
            <person name="Rodriguez-R L.M."/>
            <person name="Kovalovszki A."/>
            <person name="Ziels R.M."/>
            <person name="Maus I."/>
            <person name="Zhu X."/>
            <person name="Kougias P.G."/>
            <person name="Basile A."/>
            <person name="Luo G."/>
            <person name="Schluter A."/>
            <person name="Konstantinidis K.T."/>
            <person name="Angelidaki I."/>
        </authorList>
    </citation>
    <scope>NUCLEOTIDE SEQUENCE [LARGE SCALE GENOMIC DNA]</scope>
    <source>
        <strain evidence="2">AS04akNAM_125</strain>
    </source>
</reference>
<feature type="chain" id="PRO_5032483577" description="Lipoprotein" evidence="1">
    <location>
        <begin position="26"/>
        <end position="157"/>
    </location>
</feature>
<name>A0A832QXC0_9RHOB</name>
<proteinExistence type="predicted"/>
<evidence type="ECO:0000313" key="3">
    <source>
        <dbReference type="Proteomes" id="UP000580830"/>
    </source>
</evidence>
<accession>A0A832QXC0</accession>
<gene>
    <name evidence="2" type="ORF">GXX24_06605</name>
</gene>